<proteinExistence type="predicted"/>
<reference evidence="1" key="1">
    <citation type="journal article" date="2015" name="Nature">
        <title>Complex archaea that bridge the gap between prokaryotes and eukaryotes.</title>
        <authorList>
            <person name="Spang A."/>
            <person name="Saw J.H."/>
            <person name="Jorgensen S.L."/>
            <person name="Zaremba-Niedzwiedzka K."/>
            <person name="Martijn J."/>
            <person name="Lind A.E."/>
            <person name="van Eijk R."/>
            <person name="Schleper C."/>
            <person name="Guy L."/>
            <person name="Ettema T.J."/>
        </authorList>
    </citation>
    <scope>NUCLEOTIDE SEQUENCE</scope>
</reference>
<dbReference type="EMBL" id="LAZR01048112">
    <property type="protein sequence ID" value="KKK92677.1"/>
    <property type="molecule type" value="Genomic_DNA"/>
</dbReference>
<evidence type="ECO:0000313" key="1">
    <source>
        <dbReference type="EMBL" id="KKK92677.1"/>
    </source>
</evidence>
<protein>
    <recommendedName>
        <fullName evidence="2">Response regulatory domain-containing protein</fullName>
    </recommendedName>
</protein>
<evidence type="ECO:0008006" key="2">
    <source>
        <dbReference type="Google" id="ProtNLM"/>
    </source>
</evidence>
<comment type="caution">
    <text evidence="1">The sequence shown here is derived from an EMBL/GenBank/DDBJ whole genome shotgun (WGS) entry which is preliminary data.</text>
</comment>
<organism evidence="1">
    <name type="scientific">marine sediment metagenome</name>
    <dbReference type="NCBI Taxonomy" id="412755"/>
    <lineage>
        <taxon>unclassified sequences</taxon>
        <taxon>metagenomes</taxon>
        <taxon>ecological metagenomes</taxon>
    </lineage>
</organism>
<accession>A0A0F8ZFU0</accession>
<dbReference type="AlphaFoldDB" id="A0A0F8ZFU0"/>
<name>A0A0F8ZFU0_9ZZZZ</name>
<gene>
    <name evidence="1" type="ORF">LCGC14_2700530</name>
</gene>
<sequence length="127" mass="14724">MSEKPRAIYFCDADDDMQQECESIQRYLAKVVGLDIPVELWERPPWRERFDILFFDWGGMSIGNSLLESFCGQIIENAEDNPGRIYIMTSQFTSYAMKEAINELSNRPNNIYLSIEKAKLALECLKV</sequence>